<evidence type="ECO:0000313" key="3">
    <source>
        <dbReference type="EMBL" id="RKP35342.1"/>
    </source>
</evidence>
<proteinExistence type="predicted"/>
<dbReference type="EMBL" id="ML002894">
    <property type="protein sequence ID" value="RKP35342.1"/>
    <property type="molecule type" value="Genomic_DNA"/>
</dbReference>
<protein>
    <submittedName>
        <fullName evidence="3">Uncharacterized protein</fullName>
    </submittedName>
</protein>
<evidence type="ECO:0000256" key="1">
    <source>
        <dbReference type="SAM" id="MobiDB-lite"/>
    </source>
</evidence>
<feature type="signal peptide" evidence="2">
    <location>
        <begin position="1"/>
        <end position="20"/>
    </location>
</feature>
<gene>
    <name evidence="3" type="ORF">BJ085DRAFT_35251</name>
</gene>
<organism evidence="3 4">
    <name type="scientific">Dimargaris cristalligena</name>
    <dbReference type="NCBI Taxonomy" id="215637"/>
    <lineage>
        <taxon>Eukaryota</taxon>
        <taxon>Fungi</taxon>
        <taxon>Fungi incertae sedis</taxon>
        <taxon>Zoopagomycota</taxon>
        <taxon>Kickxellomycotina</taxon>
        <taxon>Dimargaritomycetes</taxon>
        <taxon>Dimargaritales</taxon>
        <taxon>Dimargaritaceae</taxon>
        <taxon>Dimargaris</taxon>
    </lineage>
</organism>
<feature type="region of interest" description="Disordered" evidence="1">
    <location>
        <begin position="44"/>
        <end position="94"/>
    </location>
</feature>
<dbReference type="Proteomes" id="UP000268162">
    <property type="component" value="Unassembled WGS sequence"/>
</dbReference>
<feature type="compositionally biased region" description="Basic residues" evidence="1">
    <location>
        <begin position="55"/>
        <end position="70"/>
    </location>
</feature>
<name>A0A4P9ZRR3_9FUNG</name>
<keyword evidence="2" id="KW-0732">Signal</keyword>
<feature type="chain" id="PRO_5020817063" evidence="2">
    <location>
        <begin position="21"/>
        <end position="108"/>
    </location>
</feature>
<dbReference type="AlphaFoldDB" id="A0A4P9ZRR3"/>
<reference evidence="4" key="1">
    <citation type="journal article" date="2018" name="Nat. Microbiol.">
        <title>Leveraging single-cell genomics to expand the fungal tree of life.</title>
        <authorList>
            <person name="Ahrendt S.R."/>
            <person name="Quandt C.A."/>
            <person name="Ciobanu D."/>
            <person name="Clum A."/>
            <person name="Salamov A."/>
            <person name="Andreopoulos B."/>
            <person name="Cheng J.F."/>
            <person name="Woyke T."/>
            <person name="Pelin A."/>
            <person name="Henrissat B."/>
            <person name="Reynolds N.K."/>
            <person name="Benny G.L."/>
            <person name="Smith M.E."/>
            <person name="James T.Y."/>
            <person name="Grigoriev I.V."/>
        </authorList>
    </citation>
    <scope>NUCLEOTIDE SEQUENCE [LARGE SCALE GENOMIC DNA]</scope>
    <source>
        <strain evidence="4">RSA 468</strain>
    </source>
</reference>
<evidence type="ECO:0000313" key="4">
    <source>
        <dbReference type="Proteomes" id="UP000268162"/>
    </source>
</evidence>
<sequence>MKFNLSFFIITILAPTLGSAAPVAPEVPQNHAELVKRAPVTFHPGDLATSQVPLSRRKQPSHSHEYHRHPVPLIDSDQSGHLFRRAPSPVPLPEQLHHKDLTYVLPTI</sequence>
<keyword evidence="4" id="KW-1185">Reference proteome</keyword>
<accession>A0A4P9ZRR3</accession>
<evidence type="ECO:0000256" key="2">
    <source>
        <dbReference type="SAM" id="SignalP"/>
    </source>
</evidence>